<evidence type="ECO:0000313" key="4">
    <source>
        <dbReference type="Proteomes" id="UP000346198"/>
    </source>
</evidence>
<keyword evidence="2" id="KW-0732">Signal</keyword>
<name>A0A6C2UHU8_9BACT</name>
<feature type="signal peptide" evidence="2">
    <location>
        <begin position="1"/>
        <end position="26"/>
    </location>
</feature>
<proteinExistence type="predicted"/>
<accession>A0A6C2UHU8</accession>
<protein>
    <submittedName>
        <fullName evidence="3">Uncharacterized protein</fullName>
    </submittedName>
</protein>
<dbReference type="EMBL" id="CAAHFH010000001">
    <property type="protein sequence ID" value="VGO19775.1"/>
    <property type="molecule type" value="Genomic_DNA"/>
</dbReference>
<organism evidence="3 4">
    <name type="scientific">Pontiella sulfatireligans</name>
    <dbReference type="NCBI Taxonomy" id="2750658"/>
    <lineage>
        <taxon>Bacteria</taxon>
        <taxon>Pseudomonadati</taxon>
        <taxon>Kiritimatiellota</taxon>
        <taxon>Kiritimatiellia</taxon>
        <taxon>Kiritimatiellales</taxon>
        <taxon>Pontiellaceae</taxon>
        <taxon>Pontiella</taxon>
    </lineage>
</organism>
<feature type="region of interest" description="Disordered" evidence="1">
    <location>
        <begin position="25"/>
        <end position="48"/>
    </location>
</feature>
<evidence type="ECO:0000256" key="2">
    <source>
        <dbReference type="SAM" id="SignalP"/>
    </source>
</evidence>
<gene>
    <name evidence="3" type="ORF">SCARR_01834</name>
</gene>
<evidence type="ECO:0000313" key="3">
    <source>
        <dbReference type="EMBL" id="VGO19775.1"/>
    </source>
</evidence>
<feature type="compositionally biased region" description="Pro residues" evidence="1">
    <location>
        <begin position="35"/>
        <end position="45"/>
    </location>
</feature>
<dbReference type="Proteomes" id="UP000346198">
    <property type="component" value="Unassembled WGS sequence"/>
</dbReference>
<feature type="chain" id="PRO_5025591793" evidence="2">
    <location>
        <begin position="27"/>
        <end position="440"/>
    </location>
</feature>
<dbReference type="RefSeq" id="WP_136061206.1">
    <property type="nucleotide sequence ID" value="NZ_CAAHFH010000001.1"/>
</dbReference>
<keyword evidence="4" id="KW-1185">Reference proteome</keyword>
<dbReference type="AlphaFoldDB" id="A0A6C2UHU8"/>
<sequence length="440" mass="47873">MKTKALNMMGLGLALALLWPVSQSLAAKGGKPGKPKPPPEPPPEQPISYQRVDIEPQPQQLGYTTTSINDLGVIAGTFATSISEDNSEYIVLLPPYVNAEGVVSYRADDVVVVGTNEAYAGYGGLLINNLNQIAGAHITWSDVVFTNDWFPEEPWTNWCHRAVFWNSDGAMSELWNPDANDLSQSCAINDSGLAVIADCEDYDNIEDWSGDNWWNILSSYVVAPDDRNGDGVADTWYADDDGNGINDLAYLIDTLGYQPRAINEYGTVVFSEGVALTPDYDDPDGDGNPWFADGNGDGINDLLKALKPLKDGGTARAGDINDFGEIAGSDWTDWDDRCAVLWANATAPPVDLGKPVDQTEYVSAASINNVGQIVGLFGAKNDYYRNGKWKIALQRSFLFDEGVIYDFRDFVPDHGAGNALNDINDNGWILSAGYVYVPVE</sequence>
<evidence type="ECO:0000256" key="1">
    <source>
        <dbReference type="SAM" id="MobiDB-lite"/>
    </source>
</evidence>
<reference evidence="3 4" key="1">
    <citation type="submission" date="2019-04" db="EMBL/GenBank/DDBJ databases">
        <authorList>
            <person name="Van Vliet M D."/>
        </authorList>
    </citation>
    <scope>NUCLEOTIDE SEQUENCE [LARGE SCALE GENOMIC DNA]</scope>
    <source>
        <strain evidence="3 4">F21</strain>
    </source>
</reference>